<protein>
    <submittedName>
        <fullName evidence="1">Uncharacterized protein</fullName>
    </submittedName>
</protein>
<comment type="caution">
    <text evidence="1">The sequence shown here is derived from an EMBL/GenBank/DDBJ whole genome shotgun (WGS) entry which is preliminary data.</text>
</comment>
<organism evidence="1">
    <name type="scientific">marine sediment metagenome</name>
    <dbReference type="NCBI Taxonomy" id="412755"/>
    <lineage>
        <taxon>unclassified sequences</taxon>
        <taxon>metagenomes</taxon>
        <taxon>ecological metagenomes</taxon>
    </lineage>
</organism>
<reference evidence="1" key="1">
    <citation type="journal article" date="2015" name="Nature">
        <title>Complex archaea that bridge the gap between prokaryotes and eukaryotes.</title>
        <authorList>
            <person name="Spang A."/>
            <person name="Saw J.H."/>
            <person name="Jorgensen S.L."/>
            <person name="Zaremba-Niedzwiedzka K."/>
            <person name="Martijn J."/>
            <person name="Lind A.E."/>
            <person name="van Eijk R."/>
            <person name="Schleper C."/>
            <person name="Guy L."/>
            <person name="Ettema T.J."/>
        </authorList>
    </citation>
    <scope>NUCLEOTIDE SEQUENCE</scope>
</reference>
<sequence>CCLRNGTCVDNILEITCVDIFIGTFRGLGARCANVSCPGGCCEPDATCTIVDDEATCTATSGNAYLGDGTVCTSGLCRGACCGFSPCFDTQPRGCVGGTFQGVNTSCATLECPPSACCHPPDGTCTSRLNDANCAALDGVLLSNDTDCNATSCVPGACCLLNGTCLNDTVPTDCAARSGVFSGSNTACERRFSCAAACCLSLIECGNLPEPTCTNLNGVYLGLGSTCLPGVCFVGGACCAIGGCSPTTENGCTARNGVFQGLGSTCTFSTCPEPCCLPDDTCLNNLTREACLTLSGQQAGFGNNCTNATCPVVPCGGECNALCGTGCAADTRIFWDVDSSTNRSITYRFEFDAGARGHCDVSHFVLELPACATLLEVTGCVEEVDTAQGPCGPFADVAANRTLKIDVEGNGCNVTLLFEEALLFERGGAGPFHMRGGGGRRASCSNCTDVLVPVDCAPVPTTAATTAAVTTATTATTGIAATTATTASA</sequence>
<gene>
    <name evidence="1" type="ORF">LCGC14_2527610</name>
</gene>
<dbReference type="EMBL" id="LAZR01040935">
    <property type="protein sequence ID" value="KKL13253.1"/>
    <property type="molecule type" value="Genomic_DNA"/>
</dbReference>
<evidence type="ECO:0000313" key="1">
    <source>
        <dbReference type="EMBL" id="KKL13253.1"/>
    </source>
</evidence>
<accession>A0A0F9DMV1</accession>
<dbReference type="AlphaFoldDB" id="A0A0F9DMV1"/>
<feature type="non-terminal residue" evidence="1">
    <location>
        <position position="489"/>
    </location>
</feature>
<proteinExistence type="predicted"/>
<feature type="non-terminal residue" evidence="1">
    <location>
        <position position="1"/>
    </location>
</feature>
<name>A0A0F9DMV1_9ZZZZ</name>